<evidence type="ECO:0000256" key="1">
    <source>
        <dbReference type="ARBA" id="ARBA00023242"/>
    </source>
</evidence>
<dbReference type="Gene3D" id="1.10.246.20">
    <property type="entry name" value="Coactivator CBP, KIX domain"/>
    <property type="match status" value="1"/>
</dbReference>
<dbReference type="InterPro" id="IPR036529">
    <property type="entry name" value="KIX_dom_sf"/>
</dbReference>
<dbReference type="STRING" id="157652.A0A371E0P7"/>
<dbReference type="PANTHER" id="PTHR35300">
    <property type="entry name" value="COACTIVATOR CBP, KIX DOMAIN-CONTAINING PROTEIN-RELATED"/>
    <property type="match status" value="1"/>
</dbReference>
<evidence type="ECO:0000313" key="2">
    <source>
        <dbReference type="EMBL" id="RDX58364.1"/>
    </source>
</evidence>
<comment type="caution">
    <text evidence="2">The sequence shown here is derived from an EMBL/GenBank/DDBJ whole genome shotgun (WGS) entry which is preliminary data.</text>
</comment>
<dbReference type="GO" id="GO:0003712">
    <property type="term" value="F:transcription coregulator activity"/>
    <property type="evidence" value="ECO:0007669"/>
    <property type="project" value="InterPro"/>
</dbReference>
<dbReference type="GO" id="GO:0006355">
    <property type="term" value="P:regulation of DNA-templated transcription"/>
    <property type="evidence" value="ECO:0007669"/>
    <property type="project" value="InterPro"/>
</dbReference>
<sequence>MPRPGPRPYDCPKRAWHSEIHQPIRGTLIQEIFRVVNEIHASSTKKNKEYQEKLPVVVLRVEEIIYSKANSVVTFFLILYLLKRKININDSVQEVEPWKEKYHTRIKKNKKKNFTGEYIIAEYMDLTTLLVRTNDAIDTIIRRDEHAETGEYLRPCIEAALSLGCSLTKASRSERNNQRCYLSRSAEEVPNTKSQCVEHEPAPKLFSVYPLYFGNNIQSQVSHASVSHTGGPALVSGAQNLLNSSSGGSQSFIIKGDFENPCTNKCDLSLRLGPLNVPSPSLENDQILGTRVRNKVIVRTSSQKDKKLEFRGQFCENATNNSTTTERRI</sequence>
<dbReference type="Proteomes" id="UP000257109">
    <property type="component" value="Unassembled WGS sequence"/>
</dbReference>
<keyword evidence="3" id="KW-1185">Reference proteome</keyword>
<gene>
    <name evidence="2" type="ORF">CR513_62328</name>
</gene>
<protein>
    <submittedName>
        <fullName evidence="2">Uncharacterized protein</fullName>
    </submittedName>
</protein>
<reference evidence="2" key="1">
    <citation type="submission" date="2018-05" db="EMBL/GenBank/DDBJ databases">
        <title>Draft genome of Mucuna pruriens seed.</title>
        <authorList>
            <person name="Nnadi N.E."/>
            <person name="Vos R."/>
            <person name="Hasami M.H."/>
            <person name="Devisetty U.K."/>
            <person name="Aguiy J.C."/>
        </authorList>
    </citation>
    <scope>NUCLEOTIDE SEQUENCE [LARGE SCALE GENOMIC DNA]</scope>
    <source>
        <strain evidence="2">JCA_2017</strain>
    </source>
</reference>
<feature type="non-terminal residue" evidence="2">
    <location>
        <position position="1"/>
    </location>
</feature>
<dbReference type="AlphaFoldDB" id="A0A371E0P7"/>
<evidence type="ECO:0000313" key="3">
    <source>
        <dbReference type="Proteomes" id="UP000257109"/>
    </source>
</evidence>
<accession>A0A371E0P7</accession>
<dbReference type="PANTHER" id="PTHR35300:SF5">
    <property type="entry name" value="HISTONE ACETYLTRANSFERASE"/>
    <property type="match status" value="1"/>
</dbReference>
<organism evidence="2 3">
    <name type="scientific">Mucuna pruriens</name>
    <name type="common">Velvet bean</name>
    <name type="synonym">Dolichos pruriens</name>
    <dbReference type="NCBI Taxonomy" id="157652"/>
    <lineage>
        <taxon>Eukaryota</taxon>
        <taxon>Viridiplantae</taxon>
        <taxon>Streptophyta</taxon>
        <taxon>Embryophyta</taxon>
        <taxon>Tracheophyta</taxon>
        <taxon>Spermatophyta</taxon>
        <taxon>Magnoliopsida</taxon>
        <taxon>eudicotyledons</taxon>
        <taxon>Gunneridae</taxon>
        <taxon>Pentapetalae</taxon>
        <taxon>rosids</taxon>
        <taxon>fabids</taxon>
        <taxon>Fabales</taxon>
        <taxon>Fabaceae</taxon>
        <taxon>Papilionoideae</taxon>
        <taxon>50 kb inversion clade</taxon>
        <taxon>NPAAA clade</taxon>
        <taxon>indigoferoid/millettioid clade</taxon>
        <taxon>Phaseoleae</taxon>
        <taxon>Mucuna</taxon>
    </lineage>
</organism>
<name>A0A371E0P7_MUCPR</name>
<proteinExistence type="predicted"/>
<dbReference type="OrthoDB" id="1937968at2759"/>
<dbReference type="EMBL" id="QJKJ01017573">
    <property type="protein sequence ID" value="RDX58364.1"/>
    <property type="molecule type" value="Genomic_DNA"/>
</dbReference>
<keyword evidence="1" id="KW-0539">Nucleus</keyword>